<keyword evidence="1" id="KW-1185">Reference proteome</keyword>
<name>A0A915JLE5_ROMCU</name>
<organism evidence="1 2">
    <name type="scientific">Romanomermis culicivorax</name>
    <name type="common">Nematode worm</name>
    <dbReference type="NCBI Taxonomy" id="13658"/>
    <lineage>
        <taxon>Eukaryota</taxon>
        <taxon>Metazoa</taxon>
        <taxon>Ecdysozoa</taxon>
        <taxon>Nematoda</taxon>
        <taxon>Enoplea</taxon>
        <taxon>Dorylaimia</taxon>
        <taxon>Mermithida</taxon>
        <taxon>Mermithoidea</taxon>
        <taxon>Mermithidae</taxon>
        <taxon>Romanomermis</taxon>
    </lineage>
</organism>
<evidence type="ECO:0000313" key="1">
    <source>
        <dbReference type="Proteomes" id="UP000887565"/>
    </source>
</evidence>
<dbReference type="Proteomes" id="UP000887565">
    <property type="component" value="Unplaced"/>
</dbReference>
<dbReference type="AlphaFoldDB" id="A0A915JLE5"/>
<reference evidence="2" key="1">
    <citation type="submission" date="2022-11" db="UniProtKB">
        <authorList>
            <consortium name="WormBaseParasite"/>
        </authorList>
    </citation>
    <scope>IDENTIFICATION</scope>
</reference>
<accession>A0A915JLE5</accession>
<proteinExistence type="predicted"/>
<protein>
    <submittedName>
        <fullName evidence="2">Uncharacterized protein</fullName>
    </submittedName>
</protein>
<evidence type="ECO:0000313" key="2">
    <source>
        <dbReference type="WBParaSite" id="nRc.2.0.1.t27019-RA"/>
    </source>
</evidence>
<sequence>LRTHVLFPGKLLGETHLEPFIATVSTGYKGETMKFGAKMFCDMALSHFPVQNRQLFSLVQPQRN</sequence>
<dbReference type="WBParaSite" id="nRc.2.0.1.t27019-RA">
    <property type="protein sequence ID" value="nRc.2.0.1.t27019-RA"/>
    <property type="gene ID" value="nRc.2.0.1.g27019"/>
</dbReference>